<gene>
    <name evidence="1" type="ORF">rCG_63311</name>
</gene>
<sequence length="57" mass="6207">MGLYIGQWQVQSGLAMGTKCQTGTEFCRDSRLPGTPVAVGRFSEQHLLPTGPRNLKS</sequence>
<dbReference type="EMBL" id="CH473988">
    <property type="protein sequence ID" value="EDL97031.1"/>
    <property type="molecule type" value="Genomic_DNA"/>
</dbReference>
<protein>
    <submittedName>
        <fullName evidence="1">RCG63311</fullName>
    </submittedName>
</protein>
<reference evidence="2" key="1">
    <citation type="submission" date="2005-09" db="EMBL/GenBank/DDBJ databases">
        <authorList>
            <person name="Mural R.J."/>
            <person name="Li P.W."/>
            <person name="Adams M.D."/>
            <person name="Amanatides P.G."/>
            <person name="Baden-Tillson H."/>
            <person name="Barnstead M."/>
            <person name="Chin S.H."/>
            <person name="Dew I."/>
            <person name="Evans C.A."/>
            <person name="Ferriera S."/>
            <person name="Flanigan M."/>
            <person name="Fosler C."/>
            <person name="Glodek A."/>
            <person name="Gu Z."/>
            <person name="Holt R.A."/>
            <person name="Jennings D."/>
            <person name="Kraft C.L."/>
            <person name="Lu F."/>
            <person name="Nguyen T."/>
            <person name="Nusskern D.R."/>
            <person name="Pfannkoch C.M."/>
            <person name="Sitter C."/>
            <person name="Sutton G.G."/>
            <person name="Venter J.C."/>
            <person name="Wang Z."/>
            <person name="Woodage T."/>
            <person name="Zheng X.H."/>
            <person name="Zhong F."/>
        </authorList>
    </citation>
    <scope>NUCLEOTIDE SEQUENCE [LARGE SCALE GENOMIC DNA]</scope>
    <source>
        <strain>BN</strain>
        <strain evidence="2">Sprague-Dawley</strain>
    </source>
</reference>
<evidence type="ECO:0000313" key="1">
    <source>
        <dbReference type="EMBL" id="EDL97031.1"/>
    </source>
</evidence>
<proteinExistence type="predicted"/>
<dbReference type="AlphaFoldDB" id="A6JK15"/>
<dbReference type="Proteomes" id="UP000234681">
    <property type="component" value="Chromosome 20"/>
</dbReference>
<evidence type="ECO:0000313" key="2">
    <source>
        <dbReference type="Proteomes" id="UP000234681"/>
    </source>
</evidence>
<organism evidence="1 2">
    <name type="scientific">Rattus norvegicus</name>
    <name type="common">Rat</name>
    <dbReference type="NCBI Taxonomy" id="10116"/>
    <lineage>
        <taxon>Eukaryota</taxon>
        <taxon>Metazoa</taxon>
        <taxon>Chordata</taxon>
        <taxon>Craniata</taxon>
        <taxon>Vertebrata</taxon>
        <taxon>Euteleostomi</taxon>
        <taxon>Mammalia</taxon>
        <taxon>Eutheria</taxon>
        <taxon>Euarchontoglires</taxon>
        <taxon>Glires</taxon>
        <taxon>Rodentia</taxon>
        <taxon>Myomorpha</taxon>
        <taxon>Muroidea</taxon>
        <taxon>Muridae</taxon>
        <taxon>Murinae</taxon>
        <taxon>Rattus</taxon>
    </lineage>
</organism>
<name>A6JK15_RAT</name>
<accession>A6JK15</accession>